<dbReference type="PATRIC" id="fig|999418.3.peg.4526"/>
<comment type="caution">
    <text evidence="1">The sequence shown here is derived from an EMBL/GenBank/DDBJ whole genome shotgun (WGS) entry which is preliminary data.</text>
</comment>
<dbReference type="Proteomes" id="UP000006330">
    <property type="component" value="Unassembled WGS sequence"/>
</dbReference>
<dbReference type="RefSeq" id="WP_007657967.1">
    <property type="nucleotide sequence ID" value="NZ_JH976475.1"/>
</dbReference>
<name>K5ZDE7_9BACT</name>
<dbReference type="OrthoDB" id="9899371at2"/>
<dbReference type="HOGENOM" id="CLU_1946830_0_0_10"/>
<gene>
    <name evidence="1" type="ORF">HMPREF1076_04455</name>
</gene>
<dbReference type="EMBL" id="AGZO01000031">
    <property type="protein sequence ID" value="EKN09426.1"/>
    <property type="molecule type" value="Genomic_DNA"/>
</dbReference>
<organism evidence="1 2">
    <name type="scientific">Parabacteroides goldsteinii CL02T12C30</name>
    <dbReference type="NCBI Taxonomy" id="999418"/>
    <lineage>
        <taxon>Bacteria</taxon>
        <taxon>Pseudomonadati</taxon>
        <taxon>Bacteroidota</taxon>
        <taxon>Bacteroidia</taxon>
        <taxon>Bacteroidales</taxon>
        <taxon>Tannerellaceae</taxon>
        <taxon>Parabacteroides</taxon>
    </lineage>
</organism>
<accession>K5ZDE7</accession>
<evidence type="ECO:0000313" key="1">
    <source>
        <dbReference type="EMBL" id="EKN09426.1"/>
    </source>
</evidence>
<dbReference type="AlphaFoldDB" id="K5ZDE7"/>
<reference evidence="1 2" key="1">
    <citation type="submission" date="2012-02" db="EMBL/GenBank/DDBJ databases">
        <title>The Genome Sequence of Parabacteroides goldsteinii CL02T12C30.</title>
        <authorList>
            <consortium name="The Broad Institute Genome Sequencing Platform"/>
            <person name="Earl A."/>
            <person name="Ward D."/>
            <person name="Feldgarden M."/>
            <person name="Gevers D."/>
            <person name="Zitomersky N.L."/>
            <person name="Coyne M.J."/>
            <person name="Comstock L.E."/>
            <person name="Young S.K."/>
            <person name="Zeng Q."/>
            <person name="Gargeya S."/>
            <person name="Fitzgerald M."/>
            <person name="Haas B."/>
            <person name="Abouelleil A."/>
            <person name="Alvarado L."/>
            <person name="Arachchi H.M."/>
            <person name="Berlin A."/>
            <person name="Chapman S.B."/>
            <person name="Gearin G."/>
            <person name="Goldberg J."/>
            <person name="Griggs A."/>
            <person name="Gujja S."/>
            <person name="Hansen M."/>
            <person name="Heiman D."/>
            <person name="Howarth C."/>
            <person name="Larimer J."/>
            <person name="Lui A."/>
            <person name="MacDonald P.J.P."/>
            <person name="McCowen C."/>
            <person name="Montmayeur A."/>
            <person name="Murphy C."/>
            <person name="Neiman D."/>
            <person name="Pearson M."/>
            <person name="Priest M."/>
            <person name="Roberts A."/>
            <person name="Saif S."/>
            <person name="Shea T."/>
            <person name="Sisk P."/>
            <person name="Stolte C."/>
            <person name="Sykes S."/>
            <person name="Wortman J."/>
            <person name="Nusbaum C."/>
            <person name="Birren B."/>
        </authorList>
    </citation>
    <scope>NUCLEOTIDE SEQUENCE [LARGE SCALE GENOMIC DNA]</scope>
    <source>
        <strain evidence="1 2">CL02T12C30</strain>
    </source>
</reference>
<protein>
    <submittedName>
        <fullName evidence="1">Uncharacterized protein</fullName>
    </submittedName>
</protein>
<sequence length="126" mass="14253">MKEFCNTIRLFLLQDVQSFRENTMTMKPGRSSTILQVDDFTVTPKSETSEAGLLYNIEEDITIDKVGSSIASTYKIQRSSILQLETYPGHEPVFIGSMEWPALVSITTHLNKDTLHIKSKMIQSPL</sequence>
<evidence type="ECO:0000313" key="2">
    <source>
        <dbReference type="Proteomes" id="UP000006330"/>
    </source>
</evidence>
<proteinExistence type="predicted"/>